<evidence type="ECO:0000256" key="7">
    <source>
        <dbReference type="ARBA" id="ARBA00023136"/>
    </source>
</evidence>
<dbReference type="InterPro" id="IPR000537">
    <property type="entry name" value="UbiA_prenyltransferase"/>
</dbReference>
<dbReference type="PROSITE" id="PS00943">
    <property type="entry name" value="UBIA"/>
    <property type="match status" value="1"/>
</dbReference>
<evidence type="ECO:0000256" key="6">
    <source>
        <dbReference type="ARBA" id="ARBA00022989"/>
    </source>
</evidence>
<feature type="transmembrane region" description="Helical" evidence="8">
    <location>
        <begin position="155"/>
        <end position="179"/>
    </location>
</feature>
<feature type="transmembrane region" description="Helical" evidence="8">
    <location>
        <begin position="50"/>
        <end position="69"/>
    </location>
</feature>
<accession>A0ABX5BBL2</accession>
<dbReference type="PANTHER" id="PTHR11048">
    <property type="entry name" value="PRENYLTRANSFERASES"/>
    <property type="match status" value="1"/>
</dbReference>
<protein>
    <recommendedName>
        <fullName evidence="8">4-hydroxybenzoate polyprenyltransferase, mitochondrial</fullName>
        <shortName evidence="8">4-HB polyprenyltransferase</shortName>
        <ecNumber evidence="8">2.5.1.39</ecNumber>
    </recommendedName>
    <alternativeName>
        <fullName evidence="8">Para-hydroxybenzoate--polyprenyltransferase</fullName>
        <shortName evidence="8">PHB:PPT</shortName>
        <shortName evidence="8">PHB:polyprenyltransferase</shortName>
    </alternativeName>
</protein>
<comment type="similarity">
    <text evidence="3 8">Belongs to the UbiA prenyltransferase family.</text>
</comment>
<evidence type="ECO:0000256" key="3">
    <source>
        <dbReference type="ARBA" id="ARBA00005985"/>
    </source>
</evidence>
<keyword evidence="8" id="KW-0496">Mitochondrion</keyword>
<dbReference type="EMBL" id="JTAI01000031">
    <property type="protein sequence ID" value="PPS93715.1"/>
    <property type="molecule type" value="Genomic_DNA"/>
</dbReference>
<keyword evidence="8" id="KW-0831">Ubiquinone biosynthesis</keyword>
<dbReference type="Pfam" id="PF01040">
    <property type="entry name" value="UbiA"/>
    <property type="match status" value="1"/>
</dbReference>
<dbReference type="HAMAP" id="MF_01635">
    <property type="entry name" value="UbiA"/>
    <property type="match status" value="1"/>
</dbReference>
<evidence type="ECO:0000313" key="10">
    <source>
        <dbReference type="Proteomes" id="UP001429100"/>
    </source>
</evidence>
<gene>
    <name evidence="9" type="ORF">GY17_00002470</name>
</gene>
<evidence type="ECO:0000256" key="4">
    <source>
        <dbReference type="ARBA" id="ARBA00022679"/>
    </source>
</evidence>
<comment type="cofactor">
    <cofactor evidence="1 8">
        <name>Mg(2+)</name>
        <dbReference type="ChEBI" id="CHEBI:18420"/>
    </cofactor>
</comment>
<keyword evidence="7 8" id="KW-0472">Membrane</keyword>
<comment type="function">
    <text evidence="8">Catalyzes the prenylation of para-hydroxybenzoate (PHB) with an all-trans polyprenyl group. Mediates the second step in the final reaction sequence of coenzyme Q (CoQ) biosynthesis, which is the condensation of the polyisoprenoid side chain with PHB, generating the first membrane-bound Q intermediate.</text>
</comment>
<evidence type="ECO:0000256" key="2">
    <source>
        <dbReference type="ARBA" id="ARBA00004141"/>
    </source>
</evidence>
<feature type="transmembrane region" description="Helical" evidence="8">
    <location>
        <begin position="284"/>
        <end position="304"/>
    </location>
</feature>
<reference evidence="9 10" key="2">
    <citation type="submission" date="2017-10" db="EMBL/GenBank/DDBJ databases">
        <title>Consistent, comparative and evidence-based genome annotation and re-annotation for the closely-related species, Cryptosporidium parvum, C. hominis and C. tyzzeri.</title>
        <authorList>
            <person name="Baptista R.P."/>
            <person name="Li Y."/>
            <person name="Sateriale A."/>
            <person name="Striepen B."/>
            <person name="Kissinger J.C."/>
        </authorList>
    </citation>
    <scope>NUCLEOTIDE SEQUENCE [LARGE SCALE GENOMIC DNA]</scope>
    <source>
        <strain evidence="9">30976</strain>
    </source>
</reference>
<feature type="transmembrane region" description="Helical" evidence="8">
    <location>
        <begin position="235"/>
        <end position="264"/>
    </location>
</feature>
<organism evidence="9 10">
    <name type="scientific">Cryptosporidium hominis</name>
    <dbReference type="NCBI Taxonomy" id="237895"/>
    <lineage>
        <taxon>Eukaryota</taxon>
        <taxon>Sar</taxon>
        <taxon>Alveolata</taxon>
        <taxon>Apicomplexa</taxon>
        <taxon>Conoidasida</taxon>
        <taxon>Coccidia</taxon>
        <taxon>Eucoccidiorida</taxon>
        <taxon>Eimeriorina</taxon>
        <taxon>Cryptosporidiidae</taxon>
        <taxon>Cryptosporidium</taxon>
    </lineage>
</organism>
<keyword evidence="8" id="KW-0414">Isoprene biosynthesis</keyword>
<dbReference type="InterPro" id="IPR044878">
    <property type="entry name" value="UbiA_sf"/>
</dbReference>
<evidence type="ECO:0000256" key="8">
    <source>
        <dbReference type="HAMAP-Rule" id="MF_03189"/>
    </source>
</evidence>
<comment type="pathway">
    <text evidence="8">Cofactor biosynthesis; ubiquinone biosynthesis.</text>
</comment>
<dbReference type="InterPro" id="IPR039653">
    <property type="entry name" value="Prenyltransferase"/>
</dbReference>
<dbReference type="EC" id="2.5.1.39" evidence="8"/>
<keyword evidence="10" id="KW-1185">Reference proteome</keyword>
<dbReference type="CDD" id="cd13959">
    <property type="entry name" value="PT_UbiA_COQ2"/>
    <property type="match status" value="1"/>
</dbReference>
<dbReference type="Gene3D" id="1.20.120.1780">
    <property type="entry name" value="UbiA prenyltransferase"/>
    <property type="match status" value="1"/>
</dbReference>
<keyword evidence="4 8" id="KW-0808">Transferase</keyword>
<keyword evidence="5 8" id="KW-0812">Transmembrane</keyword>
<dbReference type="PANTHER" id="PTHR11048:SF28">
    <property type="entry name" value="4-HYDROXYBENZOATE POLYPRENYLTRANSFERASE, MITOCHONDRIAL"/>
    <property type="match status" value="1"/>
</dbReference>
<keyword evidence="6 8" id="KW-1133">Transmembrane helix</keyword>
<comment type="catalytic activity">
    <reaction evidence="8">
        <text>an all-trans-polyprenyl diphosphate + 4-hydroxybenzoate = a 4-hydroxy-3-(all-trans-polyprenyl)benzoate + diphosphate</text>
        <dbReference type="Rhea" id="RHEA:44504"/>
        <dbReference type="Rhea" id="RHEA-COMP:9514"/>
        <dbReference type="Rhea" id="RHEA-COMP:9564"/>
        <dbReference type="ChEBI" id="CHEBI:17879"/>
        <dbReference type="ChEBI" id="CHEBI:33019"/>
        <dbReference type="ChEBI" id="CHEBI:58914"/>
        <dbReference type="ChEBI" id="CHEBI:78396"/>
        <dbReference type="EC" id="2.5.1.39"/>
    </reaction>
</comment>
<comment type="subcellular location">
    <subcellularLocation>
        <location evidence="2">Membrane</location>
        <topology evidence="2">Multi-pass membrane protein</topology>
    </subcellularLocation>
    <subcellularLocation>
        <location evidence="8">Mitochondrion inner membrane</location>
        <topology evidence="8">Multi-pass membrane protein</topology>
        <orientation evidence="8">Matrix side</orientation>
    </subcellularLocation>
</comment>
<dbReference type="Proteomes" id="UP001429100">
    <property type="component" value="Unassembled WGS sequence"/>
</dbReference>
<dbReference type="Gene3D" id="1.10.357.140">
    <property type="entry name" value="UbiA prenyltransferase"/>
    <property type="match status" value="1"/>
</dbReference>
<evidence type="ECO:0000256" key="5">
    <source>
        <dbReference type="ARBA" id="ARBA00022692"/>
    </source>
</evidence>
<dbReference type="InterPro" id="IPR006370">
    <property type="entry name" value="HB_polyprenyltransferase-like"/>
</dbReference>
<feature type="transmembrane region" description="Helical" evidence="8">
    <location>
        <begin position="131"/>
        <end position="149"/>
    </location>
</feature>
<sequence length="322" mass="36452">MNTIRPNYGFINSSFPKTCIQSVFRTSRGICKVNFKHYIKLYRINNPTGFWLLFIPTFGSLTLASNSLLPKANITALFALGSVASRSAGCVINDLVDRQFDSKVERTKNRPLANGEMAFTKAIVLSRLNRYTIYLGIPSVFLIAAYPFMKRITHYPQLFLGFTFNWGVLLAWTSIYGCINPYRNSWLCPISYYLSSVCWSVHYDTIYAHQDRLFDKQIGLFSTALKWNEATGSCLFINAIVSGIFASSAGIFANLGFSVLLYTAHLIYQSKTTNFFSEQDCRKQFIMSKYSGVVLLLGIIFSKYKASKKHSNKKDSNTLHKG</sequence>
<dbReference type="InterPro" id="IPR030470">
    <property type="entry name" value="UbiA_prenylTrfase_CS"/>
</dbReference>
<comment type="caution">
    <text evidence="9">The sequence shown here is derived from an EMBL/GenBank/DDBJ whole genome shotgun (WGS) entry which is preliminary data.</text>
</comment>
<keyword evidence="8" id="KW-0999">Mitochondrion inner membrane</keyword>
<reference evidence="9 10" key="1">
    <citation type="submission" date="2014-11" db="EMBL/GenBank/DDBJ databases">
        <title>Comparative genomic analysis of Cryptosporidium hominis reveals occurrence of genetic recombination in virulent subtypes.</title>
        <authorList>
            <person name="Guo Y."/>
            <person name="Tang K."/>
            <person name="Frace M."/>
            <person name="Li N."/>
            <person name="Roellig D.M."/>
            <person name="Sammons S."/>
            <person name="Knipe K."/>
            <person name="Rowe L."/>
            <person name="Feng Y."/>
            <person name="Xiao L."/>
        </authorList>
    </citation>
    <scope>NUCLEOTIDE SEQUENCE [LARGE SCALE GENOMIC DNA]</scope>
    <source>
        <strain evidence="9">30976</strain>
    </source>
</reference>
<name>A0ABX5BBL2_CRYHO</name>
<proteinExistence type="inferred from homology"/>
<evidence type="ECO:0000256" key="1">
    <source>
        <dbReference type="ARBA" id="ARBA00001946"/>
    </source>
</evidence>
<evidence type="ECO:0000313" key="9">
    <source>
        <dbReference type="EMBL" id="PPS93715.1"/>
    </source>
</evidence>